<sequence>MSAPVGPYVELCKRFGAGEMTPACFEALFLVMFKSEKRTFGAFYHDVNELFWAVDSYCSDPEIRESTDLDEEQLRRAANDFVASVRAQGS</sequence>
<dbReference type="Gene3D" id="1.20.120.650">
    <property type="entry name" value="Colicin D"/>
    <property type="match status" value="1"/>
</dbReference>
<feature type="domain" description="Colicin D immunity protein" evidence="1">
    <location>
        <begin position="7"/>
        <end position="83"/>
    </location>
</feature>
<name>A0ABP7F8K4_9ACTN</name>
<protein>
    <recommendedName>
        <fullName evidence="1">Colicin D immunity protein domain-containing protein</fullName>
    </recommendedName>
</protein>
<dbReference type="Pfam" id="PF09204">
    <property type="entry name" value="Colicin_immun"/>
    <property type="match status" value="1"/>
</dbReference>
<dbReference type="InterPro" id="IPR036471">
    <property type="entry name" value="Colicin_D_sf"/>
</dbReference>
<comment type="caution">
    <text evidence="2">The sequence shown here is derived from an EMBL/GenBank/DDBJ whole genome shotgun (WGS) entry which is preliminary data.</text>
</comment>
<gene>
    <name evidence="2" type="ORF">GCM10022402_12510</name>
</gene>
<evidence type="ECO:0000313" key="3">
    <source>
        <dbReference type="Proteomes" id="UP001500908"/>
    </source>
</evidence>
<accession>A0ABP7F8K4</accession>
<keyword evidence="3" id="KW-1185">Reference proteome</keyword>
<evidence type="ECO:0000313" key="2">
    <source>
        <dbReference type="EMBL" id="GAA3733587.1"/>
    </source>
</evidence>
<organism evidence="2 3">
    <name type="scientific">Salinactinospora qingdaonensis</name>
    <dbReference type="NCBI Taxonomy" id="702744"/>
    <lineage>
        <taxon>Bacteria</taxon>
        <taxon>Bacillati</taxon>
        <taxon>Actinomycetota</taxon>
        <taxon>Actinomycetes</taxon>
        <taxon>Streptosporangiales</taxon>
        <taxon>Nocardiopsidaceae</taxon>
        <taxon>Salinactinospora</taxon>
    </lineage>
</organism>
<proteinExistence type="predicted"/>
<dbReference type="Proteomes" id="UP001500908">
    <property type="component" value="Unassembled WGS sequence"/>
</dbReference>
<evidence type="ECO:0000259" key="1">
    <source>
        <dbReference type="Pfam" id="PF09204"/>
    </source>
</evidence>
<dbReference type="InterPro" id="IPR015287">
    <property type="entry name" value="Colicin_D_immunity_dom"/>
</dbReference>
<reference evidence="3" key="1">
    <citation type="journal article" date="2019" name="Int. J. Syst. Evol. Microbiol.">
        <title>The Global Catalogue of Microorganisms (GCM) 10K type strain sequencing project: providing services to taxonomists for standard genome sequencing and annotation.</title>
        <authorList>
            <consortium name="The Broad Institute Genomics Platform"/>
            <consortium name="The Broad Institute Genome Sequencing Center for Infectious Disease"/>
            <person name="Wu L."/>
            <person name="Ma J."/>
        </authorList>
    </citation>
    <scope>NUCLEOTIDE SEQUENCE [LARGE SCALE GENOMIC DNA]</scope>
    <source>
        <strain evidence="3">JCM 17137</strain>
    </source>
</reference>
<dbReference type="RefSeq" id="WP_344968259.1">
    <property type="nucleotide sequence ID" value="NZ_BAABDD010000004.1"/>
</dbReference>
<dbReference type="EMBL" id="BAABDD010000004">
    <property type="protein sequence ID" value="GAA3733587.1"/>
    <property type="molecule type" value="Genomic_DNA"/>
</dbReference>